<evidence type="ECO:0000313" key="2">
    <source>
        <dbReference type="EMBL" id="OHA34969.1"/>
    </source>
</evidence>
<dbReference type="SUPFAM" id="SSF55811">
    <property type="entry name" value="Nudix"/>
    <property type="match status" value="1"/>
</dbReference>
<name>A0A1G2NHM3_9BACT</name>
<sequence length="154" mass="17499">MRVGFDYVGITTPFYCHDRRGNLLLHKRSKMCRDEQGMWDPGSGQLEFDLTLEQNVLKEVREEYGCGGIIEGGLPAHDILRTIDGKPSHWIAVPFFIAVSRSLVVNNEPEKIDDIGWFRLDALPSPLHSGFQYTLSKFKSKFLQYLNPTARAGI</sequence>
<comment type="caution">
    <text evidence="2">The sequence shown here is derived from an EMBL/GenBank/DDBJ whole genome shotgun (WGS) entry which is preliminary data.</text>
</comment>
<feature type="domain" description="Nudix hydrolase" evidence="1">
    <location>
        <begin position="1"/>
        <end position="140"/>
    </location>
</feature>
<dbReference type="AlphaFoldDB" id="A0A1G2NHM3"/>
<accession>A0A1G2NHM3</accession>
<organism evidence="2 3">
    <name type="scientific">Candidatus Taylorbacteria bacterium RIFCSPLOWO2_01_FULL_45_15b</name>
    <dbReference type="NCBI Taxonomy" id="1802319"/>
    <lineage>
        <taxon>Bacteria</taxon>
        <taxon>Candidatus Tayloriibacteriota</taxon>
    </lineage>
</organism>
<dbReference type="Pfam" id="PF00293">
    <property type="entry name" value="NUDIX"/>
    <property type="match status" value="1"/>
</dbReference>
<gene>
    <name evidence="2" type="ORF">A2928_03265</name>
</gene>
<protein>
    <recommendedName>
        <fullName evidence="1">Nudix hydrolase domain-containing protein</fullName>
    </recommendedName>
</protein>
<dbReference type="InterPro" id="IPR015797">
    <property type="entry name" value="NUDIX_hydrolase-like_dom_sf"/>
</dbReference>
<evidence type="ECO:0000259" key="1">
    <source>
        <dbReference type="PROSITE" id="PS51462"/>
    </source>
</evidence>
<reference evidence="2 3" key="1">
    <citation type="journal article" date="2016" name="Nat. Commun.">
        <title>Thousands of microbial genomes shed light on interconnected biogeochemical processes in an aquifer system.</title>
        <authorList>
            <person name="Anantharaman K."/>
            <person name="Brown C.T."/>
            <person name="Hug L.A."/>
            <person name="Sharon I."/>
            <person name="Castelle C.J."/>
            <person name="Probst A.J."/>
            <person name="Thomas B.C."/>
            <person name="Singh A."/>
            <person name="Wilkins M.J."/>
            <person name="Karaoz U."/>
            <person name="Brodie E.L."/>
            <person name="Williams K.H."/>
            <person name="Hubbard S.S."/>
            <person name="Banfield J.F."/>
        </authorList>
    </citation>
    <scope>NUCLEOTIDE SEQUENCE [LARGE SCALE GENOMIC DNA]</scope>
</reference>
<dbReference type="PROSITE" id="PS51462">
    <property type="entry name" value="NUDIX"/>
    <property type="match status" value="1"/>
</dbReference>
<dbReference type="Proteomes" id="UP000176221">
    <property type="component" value="Unassembled WGS sequence"/>
</dbReference>
<dbReference type="Gene3D" id="3.90.79.10">
    <property type="entry name" value="Nucleoside Triphosphate Pyrophosphohydrolase"/>
    <property type="match status" value="1"/>
</dbReference>
<evidence type="ECO:0000313" key="3">
    <source>
        <dbReference type="Proteomes" id="UP000176221"/>
    </source>
</evidence>
<dbReference type="InterPro" id="IPR000086">
    <property type="entry name" value="NUDIX_hydrolase_dom"/>
</dbReference>
<dbReference type="STRING" id="1802319.A2928_03265"/>
<proteinExistence type="predicted"/>
<dbReference type="EMBL" id="MHRX01000002">
    <property type="protein sequence ID" value="OHA34969.1"/>
    <property type="molecule type" value="Genomic_DNA"/>
</dbReference>